<dbReference type="Pfam" id="PF00005">
    <property type="entry name" value="ABC_tran"/>
    <property type="match status" value="1"/>
</dbReference>
<dbReference type="RefSeq" id="WP_308717181.1">
    <property type="nucleotide sequence ID" value="NZ_JAVHUY010000048.1"/>
</dbReference>
<feature type="domain" description="ABC transporter" evidence="4">
    <location>
        <begin position="4"/>
        <end position="234"/>
    </location>
</feature>
<comment type="caution">
    <text evidence="5">The sequence shown here is derived from an EMBL/GenBank/DDBJ whole genome shotgun (WGS) entry which is preliminary data.</text>
</comment>
<dbReference type="PANTHER" id="PTHR42781">
    <property type="entry name" value="SPERMIDINE/PUTRESCINE IMPORT ATP-BINDING PROTEIN POTA"/>
    <property type="match status" value="1"/>
</dbReference>
<dbReference type="PANTHER" id="PTHR42781:SF4">
    <property type="entry name" value="SPERMIDINE_PUTRESCINE IMPORT ATP-BINDING PROTEIN POTA"/>
    <property type="match status" value="1"/>
</dbReference>
<proteinExistence type="predicted"/>
<keyword evidence="3 5" id="KW-0067">ATP-binding</keyword>
<dbReference type="InterPro" id="IPR008995">
    <property type="entry name" value="Mo/tungstate-bd_C_term_dom"/>
</dbReference>
<reference evidence="5 6" key="1">
    <citation type="submission" date="2023-08" db="EMBL/GenBank/DDBJ databases">
        <title>Phytohabitans sansha sp. nov., isolated from marine sediment.</title>
        <authorList>
            <person name="Zhao Y."/>
            <person name="Yi K."/>
        </authorList>
    </citation>
    <scope>NUCLEOTIDE SEQUENCE [LARGE SCALE GENOMIC DNA]</scope>
    <source>
        <strain evidence="5 6">ZYX-F-186</strain>
    </source>
</reference>
<keyword evidence="6" id="KW-1185">Reference proteome</keyword>
<dbReference type="InterPro" id="IPR003439">
    <property type="entry name" value="ABC_transporter-like_ATP-bd"/>
</dbReference>
<dbReference type="GO" id="GO:0005524">
    <property type="term" value="F:ATP binding"/>
    <property type="evidence" value="ECO:0007669"/>
    <property type="project" value="UniProtKB-KW"/>
</dbReference>
<evidence type="ECO:0000256" key="1">
    <source>
        <dbReference type="ARBA" id="ARBA00022448"/>
    </source>
</evidence>
<dbReference type="PROSITE" id="PS00211">
    <property type="entry name" value="ABC_TRANSPORTER_1"/>
    <property type="match status" value="1"/>
</dbReference>
<dbReference type="InterPro" id="IPR013611">
    <property type="entry name" value="Transp-assoc_OB_typ2"/>
</dbReference>
<organism evidence="5 6">
    <name type="scientific">Phytohabitans maris</name>
    <dbReference type="NCBI Taxonomy" id="3071409"/>
    <lineage>
        <taxon>Bacteria</taxon>
        <taxon>Bacillati</taxon>
        <taxon>Actinomycetota</taxon>
        <taxon>Actinomycetes</taxon>
        <taxon>Micromonosporales</taxon>
        <taxon>Micromonosporaceae</taxon>
    </lineage>
</organism>
<dbReference type="SMART" id="SM00382">
    <property type="entry name" value="AAA"/>
    <property type="match status" value="1"/>
</dbReference>
<evidence type="ECO:0000256" key="3">
    <source>
        <dbReference type="ARBA" id="ARBA00022840"/>
    </source>
</evidence>
<evidence type="ECO:0000259" key="4">
    <source>
        <dbReference type="PROSITE" id="PS50893"/>
    </source>
</evidence>
<dbReference type="SUPFAM" id="SSF50331">
    <property type="entry name" value="MOP-like"/>
    <property type="match status" value="1"/>
</dbReference>
<dbReference type="InterPro" id="IPR027417">
    <property type="entry name" value="P-loop_NTPase"/>
</dbReference>
<dbReference type="PROSITE" id="PS50893">
    <property type="entry name" value="ABC_TRANSPORTER_2"/>
    <property type="match status" value="1"/>
</dbReference>
<dbReference type="InterPro" id="IPR003593">
    <property type="entry name" value="AAA+_ATPase"/>
</dbReference>
<protein>
    <submittedName>
        <fullName evidence="5">ABC transporter ATP-binding protein</fullName>
    </submittedName>
</protein>
<keyword evidence="1" id="KW-0813">Transport</keyword>
<dbReference type="InterPro" id="IPR050093">
    <property type="entry name" value="ABC_SmlMolc_Importer"/>
</dbReference>
<dbReference type="SUPFAM" id="SSF52540">
    <property type="entry name" value="P-loop containing nucleoside triphosphate hydrolases"/>
    <property type="match status" value="1"/>
</dbReference>
<dbReference type="Proteomes" id="UP001230908">
    <property type="component" value="Unassembled WGS sequence"/>
</dbReference>
<evidence type="ECO:0000256" key="2">
    <source>
        <dbReference type="ARBA" id="ARBA00022741"/>
    </source>
</evidence>
<keyword evidence="2" id="KW-0547">Nucleotide-binding</keyword>
<evidence type="ECO:0000313" key="5">
    <source>
        <dbReference type="EMBL" id="MDQ7909927.1"/>
    </source>
</evidence>
<accession>A0ABU0ZSE4</accession>
<name>A0ABU0ZSE4_9ACTN</name>
<dbReference type="InterPro" id="IPR017871">
    <property type="entry name" value="ABC_transporter-like_CS"/>
</dbReference>
<dbReference type="Pfam" id="PF08402">
    <property type="entry name" value="TOBE_2"/>
    <property type="match status" value="1"/>
</dbReference>
<sequence length="355" mass="38727">MTDLELRGITHRYGTNVAVRNVDLAVRSGEFVTILGTSGSGKTTLLRMIGGYLFPSEGRVVVGGRDVTRLPPQQRNIGTVFQNYALFPHMSVFDNVAYGLRVRRMSRAAVRERVGETLATVGLTGFEKRLPHELSGGQQQRVALARAISIQPSILLMDEPLGALDARLRESIQLEIKRVQRTLKITTIYVTHDQNEAFAMSDRIVLMSHGDIVSVDTPEALFMSPPTPFAAEFVGHCAVPVRVVRWNGRAGQVLVPGHEVEVTAVGPTPEADKPCYLVIAPDKVRVTEAPGTTGGVAAQLRGRVVGRRFTGLNVVLTIDLGDGGRLTALDPERRFRDDDVVHVGWNGDDAKVLQP</sequence>
<evidence type="ECO:0000313" key="6">
    <source>
        <dbReference type="Proteomes" id="UP001230908"/>
    </source>
</evidence>
<dbReference type="EMBL" id="JAVHUY010000048">
    <property type="protein sequence ID" value="MDQ7909927.1"/>
    <property type="molecule type" value="Genomic_DNA"/>
</dbReference>
<dbReference type="Gene3D" id="3.40.50.300">
    <property type="entry name" value="P-loop containing nucleotide triphosphate hydrolases"/>
    <property type="match status" value="1"/>
</dbReference>
<gene>
    <name evidence="5" type="ORF">RB614_36060</name>
</gene>